<dbReference type="CDD" id="cd00761">
    <property type="entry name" value="Glyco_tranf_GTA_type"/>
    <property type="match status" value="1"/>
</dbReference>
<dbReference type="Gene3D" id="3.90.550.10">
    <property type="entry name" value="Spore Coat Polysaccharide Biosynthesis Protein SpsA, Chain A"/>
    <property type="match status" value="1"/>
</dbReference>
<evidence type="ECO:0000313" key="3">
    <source>
        <dbReference type="Proteomes" id="UP000662185"/>
    </source>
</evidence>
<dbReference type="Pfam" id="PF00535">
    <property type="entry name" value="Glycos_transf_2"/>
    <property type="match status" value="1"/>
</dbReference>
<dbReference type="EMBL" id="JACJQU010000001">
    <property type="protein sequence ID" value="MBD2291994.1"/>
    <property type="molecule type" value="Genomic_DNA"/>
</dbReference>
<feature type="domain" description="Glycosyltransferase 2-like" evidence="1">
    <location>
        <begin position="5"/>
        <end position="176"/>
    </location>
</feature>
<evidence type="ECO:0000313" key="2">
    <source>
        <dbReference type="EMBL" id="MBD2291994.1"/>
    </source>
</evidence>
<name>A0A926ZYF8_9NOST</name>
<dbReference type="RefSeq" id="WP_190556028.1">
    <property type="nucleotide sequence ID" value="NZ_JACJQU010000001.1"/>
</dbReference>
<accession>A0A926ZYF8</accession>
<dbReference type="SUPFAM" id="SSF53448">
    <property type="entry name" value="Nucleotide-diphospho-sugar transferases"/>
    <property type="match status" value="1"/>
</dbReference>
<dbReference type="InterPro" id="IPR001173">
    <property type="entry name" value="Glyco_trans_2-like"/>
</dbReference>
<gene>
    <name evidence="2" type="ORF">H6G06_00490</name>
</gene>
<proteinExistence type="predicted"/>
<reference evidence="3" key="1">
    <citation type="journal article" date="2020" name="ISME J.">
        <title>Comparative genomics reveals insights into cyanobacterial evolution and habitat adaptation.</title>
        <authorList>
            <person name="Chen M.Y."/>
            <person name="Teng W.K."/>
            <person name="Zhao L."/>
            <person name="Hu C.X."/>
            <person name="Zhou Y.K."/>
            <person name="Han B.P."/>
            <person name="Song L.R."/>
            <person name="Shu W.S."/>
        </authorList>
    </citation>
    <scope>NUCLEOTIDE SEQUENCE [LARGE SCALE GENOMIC DNA]</scope>
    <source>
        <strain evidence="3">FACHB-251</strain>
    </source>
</reference>
<comment type="caution">
    <text evidence="2">The sequence shown here is derived from an EMBL/GenBank/DDBJ whole genome shotgun (WGS) entry which is preliminary data.</text>
</comment>
<sequence length="308" mass="36246">MVNFTVAICTYNGEKRILDVLEKLRSQSGTEELAWEILIIDNNSTDNTAEVVQKYISNWGETYPLKYCFEAEQGLAFARRCAIREAKSDLIGFLDDDNLPYPNWVAEAYKFGQAHANAGAYGGQIHGKFEVEPPPGFERIARFFAILEGNKTYSYNEKYPSTKKRMFPPGAGIVIRKEAWLESVPEQPLLPQTNEDLEMLNYIWQKGWQLWFNAEMELDHLIPKSRFEKEYLIKFFRQNGLCRYYYRMLNYQPWQRPIMSIIYMINDFRKAITFYIRNKNYLKTDVVAIGEMELLLTISLSPFYQWKK</sequence>
<dbReference type="PANTHER" id="PTHR22916">
    <property type="entry name" value="GLYCOSYLTRANSFERASE"/>
    <property type="match status" value="1"/>
</dbReference>
<dbReference type="InterPro" id="IPR029044">
    <property type="entry name" value="Nucleotide-diphossugar_trans"/>
</dbReference>
<organism evidence="2 3">
    <name type="scientific">Anabaena sphaerica FACHB-251</name>
    <dbReference type="NCBI Taxonomy" id="2692883"/>
    <lineage>
        <taxon>Bacteria</taxon>
        <taxon>Bacillati</taxon>
        <taxon>Cyanobacteriota</taxon>
        <taxon>Cyanophyceae</taxon>
        <taxon>Nostocales</taxon>
        <taxon>Nostocaceae</taxon>
        <taxon>Anabaena</taxon>
    </lineage>
</organism>
<keyword evidence="3" id="KW-1185">Reference proteome</keyword>
<dbReference type="AlphaFoldDB" id="A0A926ZYF8"/>
<dbReference type="Proteomes" id="UP000662185">
    <property type="component" value="Unassembled WGS sequence"/>
</dbReference>
<dbReference type="NCBIfam" id="NF038302">
    <property type="entry name" value="EPS_HpsE"/>
    <property type="match status" value="1"/>
</dbReference>
<evidence type="ECO:0000259" key="1">
    <source>
        <dbReference type="Pfam" id="PF00535"/>
    </source>
</evidence>
<protein>
    <submittedName>
        <fullName evidence="2">Glycosyltransferase family 2 protein</fullName>
    </submittedName>
</protein>